<reference evidence="2" key="1">
    <citation type="submission" date="2019-11" db="UniProtKB">
        <authorList>
            <consortium name="WormBaseParasite"/>
        </authorList>
    </citation>
    <scope>IDENTIFICATION</scope>
</reference>
<feature type="transmembrane region" description="Helical" evidence="1">
    <location>
        <begin position="18"/>
        <end position="37"/>
    </location>
</feature>
<dbReference type="WBParaSite" id="MCU_014592-RA">
    <property type="protein sequence ID" value="MCU_014592-RA"/>
    <property type="gene ID" value="MCU_014592"/>
</dbReference>
<keyword evidence="1" id="KW-0812">Transmembrane</keyword>
<keyword evidence="1" id="KW-1133">Transmembrane helix</keyword>
<name>A0A5K3G2U9_MESCO</name>
<evidence type="ECO:0000256" key="1">
    <source>
        <dbReference type="SAM" id="Phobius"/>
    </source>
</evidence>
<protein>
    <submittedName>
        <fullName evidence="2">TLC domain-containing protein</fullName>
    </submittedName>
</protein>
<accession>A0A5K3G2U9</accession>
<keyword evidence="1" id="KW-0472">Membrane</keyword>
<evidence type="ECO:0000313" key="2">
    <source>
        <dbReference type="WBParaSite" id="MCU_014592-RA"/>
    </source>
</evidence>
<sequence>ARATPSGAFHPSPRAGHAAHYILHLIHVLLWMATFLSRMPLDCRGTRDWLRPGGPICLRPIFFFFCLPLRSEAALSFRIGSPHSC</sequence>
<proteinExistence type="predicted"/>
<organism evidence="2">
    <name type="scientific">Mesocestoides corti</name>
    <name type="common">Flatworm</name>
    <dbReference type="NCBI Taxonomy" id="53468"/>
    <lineage>
        <taxon>Eukaryota</taxon>
        <taxon>Metazoa</taxon>
        <taxon>Spiralia</taxon>
        <taxon>Lophotrochozoa</taxon>
        <taxon>Platyhelminthes</taxon>
        <taxon>Cestoda</taxon>
        <taxon>Eucestoda</taxon>
        <taxon>Cyclophyllidea</taxon>
        <taxon>Mesocestoididae</taxon>
        <taxon>Mesocestoides</taxon>
    </lineage>
</organism>
<dbReference type="AlphaFoldDB" id="A0A5K3G2U9"/>